<dbReference type="EMBL" id="KN611715">
    <property type="protein sequence ID" value="KHJ76478.1"/>
    <property type="molecule type" value="Genomic_DNA"/>
</dbReference>
<evidence type="ECO:0000313" key="2">
    <source>
        <dbReference type="Proteomes" id="UP000053660"/>
    </source>
</evidence>
<sequence length="37" mass="4218">MKVHISHCGHSNGMIAKSIRHISKLASKMMDHEQLFN</sequence>
<accession>A0A0B1RTR4</accession>
<organism evidence="1 2">
    <name type="scientific">Oesophagostomum dentatum</name>
    <name type="common">Nodular worm</name>
    <dbReference type="NCBI Taxonomy" id="61180"/>
    <lineage>
        <taxon>Eukaryota</taxon>
        <taxon>Metazoa</taxon>
        <taxon>Ecdysozoa</taxon>
        <taxon>Nematoda</taxon>
        <taxon>Chromadorea</taxon>
        <taxon>Rhabditida</taxon>
        <taxon>Rhabditina</taxon>
        <taxon>Rhabditomorpha</taxon>
        <taxon>Strongyloidea</taxon>
        <taxon>Strongylidae</taxon>
        <taxon>Oesophagostomum</taxon>
    </lineage>
</organism>
<keyword evidence="2" id="KW-1185">Reference proteome</keyword>
<evidence type="ECO:0000313" key="1">
    <source>
        <dbReference type="EMBL" id="KHJ76478.1"/>
    </source>
</evidence>
<dbReference type="AlphaFoldDB" id="A0A0B1RTR4"/>
<dbReference type="Proteomes" id="UP000053660">
    <property type="component" value="Unassembled WGS sequence"/>
</dbReference>
<name>A0A0B1RTR4_OESDE</name>
<protein>
    <submittedName>
        <fullName evidence="1">Uncharacterized protein</fullName>
    </submittedName>
</protein>
<reference evidence="1 2" key="1">
    <citation type="submission" date="2014-03" db="EMBL/GenBank/DDBJ databases">
        <title>Draft genome of the hookworm Oesophagostomum dentatum.</title>
        <authorList>
            <person name="Mitreva M."/>
        </authorList>
    </citation>
    <scope>NUCLEOTIDE SEQUENCE [LARGE SCALE GENOMIC DNA]</scope>
    <source>
        <strain evidence="1 2">OD-Hann</strain>
    </source>
</reference>
<dbReference type="OrthoDB" id="5851443at2759"/>
<proteinExistence type="predicted"/>
<gene>
    <name evidence="1" type="ORF">OESDEN_23902</name>
</gene>